<name>U4L6C4_PYROM</name>
<dbReference type="EMBL" id="HF935699">
    <property type="protein sequence ID" value="CCX12341.1"/>
    <property type="molecule type" value="Genomic_DNA"/>
</dbReference>
<organism evidence="1 2">
    <name type="scientific">Pyronema omphalodes (strain CBS 100304)</name>
    <name type="common">Pyronema confluens</name>
    <dbReference type="NCBI Taxonomy" id="1076935"/>
    <lineage>
        <taxon>Eukaryota</taxon>
        <taxon>Fungi</taxon>
        <taxon>Dikarya</taxon>
        <taxon>Ascomycota</taxon>
        <taxon>Pezizomycotina</taxon>
        <taxon>Pezizomycetes</taxon>
        <taxon>Pezizales</taxon>
        <taxon>Pyronemataceae</taxon>
        <taxon>Pyronema</taxon>
    </lineage>
</organism>
<evidence type="ECO:0000313" key="1">
    <source>
        <dbReference type="EMBL" id="CCX12341.1"/>
    </source>
</evidence>
<gene>
    <name evidence="1" type="ORF">PCON_11935</name>
</gene>
<evidence type="ECO:0000313" key="2">
    <source>
        <dbReference type="Proteomes" id="UP000018144"/>
    </source>
</evidence>
<accession>U4L6C4</accession>
<sequence length="18" mass="2135">MIITQRYDALVQTMTTYS</sequence>
<dbReference type="Proteomes" id="UP000018144">
    <property type="component" value="Unassembled WGS sequence"/>
</dbReference>
<reference evidence="1 2" key="1">
    <citation type="journal article" date="2013" name="PLoS Genet.">
        <title>The genome and development-dependent transcriptomes of Pyronema confluens: a window into fungal evolution.</title>
        <authorList>
            <person name="Traeger S."/>
            <person name="Altegoer F."/>
            <person name="Freitag M."/>
            <person name="Gabaldon T."/>
            <person name="Kempken F."/>
            <person name="Kumar A."/>
            <person name="Marcet-Houben M."/>
            <person name="Poggeler S."/>
            <person name="Stajich J.E."/>
            <person name="Nowrousian M."/>
        </authorList>
    </citation>
    <scope>NUCLEOTIDE SEQUENCE [LARGE SCALE GENOMIC DNA]</scope>
    <source>
        <strain evidence="2">CBS 100304</strain>
        <tissue evidence="1">Vegetative mycelium</tissue>
    </source>
</reference>
<protein>
    <submittedName>
        <fullName evidence="1">Uncharacterized protein</fullName>
    </submittedName>
</protein>
<proteinExistence type="predicted"/>
<dbReference type="AlphaFoldDB" id="U4L6C4"/>
<keyword evidence="2" id="KW-1185">Reference proteome</keyword>